<accession>A0ABW3AP47</accession>
<dbReference type="Proteomes" id="UP001597010">
    <property type="component" value="Unassembled WGS sequence"/>
</dbReference>
<organism evidence="1 2">
    <name type="scientific">Mucilaginibacter litoreus</name>
    <dbReference type="NCBI Taxonomy" id="1048221"/>
    <lineage>
        <taxon>Bacteria</taxon>
        <taxon>Pseudomonadati</taxon>
        <taxon>Bacteroidota</taxon>
        <taxon>Sphingobacteriia</taxon>
        <taxon>Sphingobacteriales</taxon>
        <taxon>Sphingobacteriaceae</taxon>
        <taxon>Mucilaginibacter</taxon>
    </lineage>
</organism>
<proteinExistence type="predicted"/>
<keyword evidence="2" id="KW-1185">Reference proteome</keyword>
<name>A0ABW3AP47_9SPHI</name>
<dbReference type="InterPro" id="IPR008969">
    <property type="entry name" value="CarboxyPept-like_regulatory"/>
</dbReference>
<gene>
    <name evidence="1" type="ORF">ACFQZX_03225</name>
</gene>
<dbReference type="SUPFAM" id="SSF49464">
    <property type="entry name" value="Carboxypeptidase regulatory domain-like"/>
    <property type="match status" value="1"/>
</dbReference>
<dbReference type="EMBL" id="JBHTHZ010000001">
    <property type="protein sequence ID" value="MFD0792612.1"/>
    <property type="molecule type" value="Genomic_DNA"/>
</dbReference>
<sequence length="241" mass="27580">MSAQIVTGSIVDKDTHKPMPYILISATGTNVFTSEQGAFSIQIKNVSDTLHIKTMGYKPLDIPVTPFSGRLKLIELIPQSIRLSQVTISAYKRYLQDSIDNRRQFAKEFAFKGPVLTDMMHHSSTDAPFAFVNVDLISIFKAINKKKTPQYHLQQYMINSEKYNHVALRFNRGLVSQVTRLKGDSLNTFMTDYRPPQSQIDAMTDYNLITFIKESYKKFQTRKPTQAPTQIDFKKDTVKIN</sequence>
<dbReference type="Pfam" id="PF13715">
    <property type="entry name" value="CarbopepD_reg_2"/>
    <property type="match status" value="1"/>
</dbReference>
<comment type="caution">
    <text evidence="1">The sequence shown here is derived from an EMBL/GenBank/DDBJ whole genome shotgun (WGS) entry which is preliminary data.</text>
</comment>
<evidence type="ECO:0000313" key="1">
    <source>
        <dbReference type="EMBL" id="MFD0792612.1"/>
    </source>
</evidence>
<dbReference type="RefSeq" id="WP_377111245.1">
    <property type="nucleotide sequence ID" value="NZ_JBHTHZ010000001.1"/>
</dbReference>
<reference evidence="2" key="1">
    <citation type="journal article" date="2019" name="Int. J. Syst. Evol. Microbiol.">
        <title>The Global Catalogue of Microorganisms (GCM) 10K type strain sequencing project: providing services to taxonomists for standard genome sequencing and annotation.</title>
        <authorList>
            <consortium name="The Broad Institute Genomics Platform"/>
            <consortium name="The Broad Institute Genome Sequencing Center for Infectious Disease"/>
            <person name="Wu L."/>
            <person name="Ma J."/>
        </authorList>
    </citation>
    <scope>NUCLEOTIDE SEQUENCE [LARGE SCALE GENOMIC DNA]</scope>
    <source>
        <strain evidence="2">CCUG 61484</strain>
    </source>
</reference>
<evidence type="ECO:0000313" key="2">
    <source>
        <dbReference type="Proteomes" id="UP001597010"/>
    </source>
</evidence>
<protein>
    <submittedName>
        <fullName evidence="1">Carboxypeptidase-like regulatory domain-containing protein</fullName>
    </submittedName>
</protein>